<evidence type="ECO:0000256" key="7">
    <source>
        <dbReference type="ARBA" id="ARBA00023288"/>
    </source>
</evidence>
<dbReference type="GO" id="GO:0009847">
    <property type="term" value="P:spore germination"/>
    <property type="evidence" value="ECO:0007669"/>
    <property type="project" value="InterPro"/>
</dbReference>
<keyword evidence="3" id="KW-0309">Germination</keyword>
<dbReference type="PANTHER" id="PTHR35789">
    <property type="entry name" value="SPORE GERMINATION PROTEIN B3"/>
    <property type="match status" value="1"/>
</dbReference>
<gene>
    <name evidence="10" type="ORF">B4110_1957</name>
</gene>
<comment type="similarity">
    <text evidence="2">Belongs to the GerABKC lipoprotein family.</text>
</comment>
<evidence type="ECO:0000256" key="1">
    <source>
        <dbReference type="ARBA" id="ARBA00004635"/>
    </source>
</evidence>
<sequence>MNFKPAFPFIISIFLLTGCWGARNIDQLVYIDAIGVDYKDHHFIVYVQLISFTGLAKVETGGAQEKTSVAVGRFTGETFNIATDKLYTSIQRMVSWGHVKSIVFTKRALKKVVLEDVLDILDRYNEIRPTLWVYATDEPLKKIFEATPLLHTTPFYSLLSNPEELFQQSSFIRPIRLNRFVADMNEDSKTARLPYLNIASRSWAENEKEKTMLNVKGICFVDHYELQQCIDRSKLLGIRWMEKDISRTPIYVKKGNKVVASIVILKPKSKISYQIKGNTPVFNIKVSGKGSVVELREKLSEKQLIRLAQKTVEEEIRSLYKLGLKYDMDILNLSEAMYRKKPEDWKKFSENGKIPLTDENLKKIKVKISIDTSGKEKFRQ</sequence>
<proteinExistence type="inferred from homology"/>
<dbReference type="AlphaFoldDB" id="A0A150N4A7"/>
<dbReference type="GO" id="GO:0016020">
    <property type="term" value="C:membrane"/>
    <property type="evidence" value="ECO:0007669"/>
    <property type="project" value="UniProtKB-SubCell"/>
</dbReference>
<evidence type="ECO:0000256" key="6">
    <source>
        <dbReference type="ARBA" id="ARBA00023139"/>
    </source>
</evidence>
<protein>
    <recommendedName>
        <fullName evidence="12">Spore germination protein GerKC</fullName>
    </recommendedName>
</protein>
<keyword evidence="4" id="KW-0732">Signal</keyword>
<evidence type="ECO:0000256" key="4">
    <source>
        <dbReference type="ARBA" id="ARBA00022729"/>
    </source>
</evidence>
<keyword evidence="5" id="KW-0472">Membrane</keyword>
<dbReference type="PATRIC" id="fig|153151.4.peg.2246"/>
<evidence type="ECO:0000259" key="9">
    <source>
        <dbReference type="Pfam" id="PF25198"/>
    </source>
</evidence>
<evidence type="ECO:0000313" key="11">
    <source>
        <dbReference type="Proteomes" id="UP000075324"/>
    </source>
</evidence>
<dbReference type="InterPro" id="IPR038501">
    <property type="entry name" value="Spore_GerAC_C_sf"/>
</dbReference>
<keyword evidence="6" id="KW-0564">Palmitate</keyword>
<dbReference type="NCBIfam" id="TIGR02887">
    <property type="entry name" value="spore_ger_x_C"/>
    <property type="match status" value="1"/>
</dbReference>
<comment type="subcellular location">
    <subcellularLocation>
        <location evidence="1">Membrane</location>
        <topology evidence="1">Lipid-anchor</topology>
    </subcellularLocation>
</comment>
<evidence type="ECO:0000256" key="2">
    <source>
        <dbReference type="ARBA" id="ARBA00007886"/>
    </source>
</evidence>
<evidence type="ECO:0000256" key="5">
    <source>
        <dbReference type="ARBA" id="ARBA00023136"/>
    </source>
</evidence>
<reference evidence="10 11" key="1">
    <citation type="submission" date="2016-01" db="EMBL/GenBank/DDBJ databases">
        <title>Draft Genome Sequences of Seven Thermophilic Sporeformers Isolated from Foods.</title>
        <authorList>
            <person name="Berendsen E.M."/>
            <person name="Wells-Bennik M.H."/>
            <person name="Krawcyk A.O."/>
            <person name="De Jong A."/>
            <person name="Holsappel S."/>
            <person name="Eijlander R.T."/>
            <person name="Kuipers O.P."/>
        </authorList>
    </citation>
    <scope>NUCLEOTIDE SEQUENCE [LARGE SCALE GENOMIC DNA]</scope>
    <source>
        <strain evidence="10 11">B4110</strain>
    </source>
</reference>
<comment type="caution">
    <text evidence="10">The sequence shown here is derived from an EMBL/GenBank/DDBJ whole genome shotgun (WGS) entry which is preliminary data.</text>
</comment>
<evidence type="ECO:0000259" key="8">
    <source>
        <dbReference type="Pfam" id="PF05504"/>
    </source>
</evidence>
<feature type="domain" description="Spore germination protein N-terminal" evidence="9">
    <location>
        <begin position="22"/>
        <end position="197"/>
    </location>
</feature>
<feature type="domain" description="Spore germination GerAC-like C-terminal" evidence="8">
    <location>
        <begin position="222"/>
        <end position="372"/>
    </location>
</feature>
<dbReference type="EMBL" id="LQYW01000034">
    <property type="protein sequence ID" value="KYD31541.1"/>
    <property type="molecule type" value="Genomic_DNA"/>
</dbReference>
<dbReference type="RefSeq" id="WP_062677694.1">
    <property type="nucleotide sequence ID" value="NZ_LQYW01000034.1"/>
</dbReference>
<dbReference type="Gene3D" id="3.30.300.210">
    <property type="entry name" value="Nutrient germinant receptor protein C, domain 3"/>
    <property type="match status" value="1"/>
</dbReference>
<evidence type="ECO:0000256" key="3">
    <source>
        <dbReference type="ARBA" id="ARBA00022544"/>
    </source>
</evidence>
<evidence type="ECO:0008006" key="12">
    <source>
        <dbReference type="Google" id="ProtNLM"/>
    </source>
</evidence>
<dbReference type="InterPro" id="IPR008844">
    <property type="entry name" value="Spore_GerAC-like"/>
</dbReference>
<evidence type="ECO:0000313" key="10">
    <source>
        <dbReference type="EMBL" id="KYD31541.1"/>
    </source>
</evidence>
<name>A0A150N4A7_9BACL</name>
<dbReference type="Pfam" id="PF25198">
    <property type="entry name" value="Spore_GerAC_N"/>
    <property type="match status" value="1"/>
</dbReference>
<dbReference type="InterPro" id="IPR057336">
    <property type="entry name" value="GerAC_N"/>
</dbReference>
<dbReference type="PROSITE" id="PS51257">
    <property type="entry name" value="PROKAR_LIPOPROTEIN"/>
    <property type="match status" value="1"/>
</dbReference>
<dbReference type="Pfam" id="PF05504">
    <property type="entry name" value="Spore_GerAC"/>
    <property type="match status" value="1"/>
</dbReference>
<dbReference type="InterPro" id="IPR046953">
    <property type="entry name" value="Spore_GerAC-like_C"/>
</dbReference>
<dbReference type="Proteomes" id="UP000075324">
    <property type="component" value="Unassembled WGS sequence"/>
</dbReference>
<dbReference type="PANTHER" id="PTHR35789:SF1">
    <property type="entry name" value="SPORE GERMINATION PROTEIN B3"/>
    <property type="match status" value="1"/>
</dbReference>
<organism evidence="10 11">
    <name type="scientific">Parageobacillus toebii</name>
    <dbReference type="NCBI Taxonomy" id="153151"/>
    <lineage>
        <taxon>Bacteria</taxon>
        <taxon>Bacillati</taxon>
        <taxon>Bacillota</taxon>
        <taxon>Bacilli</taxon>
        <taxon>Bacillales</taxon>
        <taxon>Anoxybacillaceae</taxon>
        <taxon>Parageobacillus</taxon>
    </lineage>
</organism>
<keyword evidence="7" id="KW-0449">Lipoprotein</keyword>
<accession>A0A150N4A7</accession>